<evidence type="ECO:0000313" key="2">
    <source>
        <dbReference type="EMBL" id="CUU54129.1"/>
    </source>
</evidence>
<gene>
    <name evidence="2" type="ORF">Ga0074812_102133</name>
</gene>
<sequence length="137" mass="13125">MARLRGASDPDPLLGLLCPSPVPAALSTAGGDAGGRDAGGCDADGRDAGGCADGFCVDGFCAGSDVEVDEGVAAAVAVGAVGVDAGAAAGSAGRAWGVAGWLRFGWAAVRPRASREIAAGSDRRSRPVAAATSPAVT</sequence>
<reference evidence="3" key="1">
    <citation type="submission" date="2015-11" db="EMBL/GenBank/DDBJ databases">
        <authorList>
            <person name="Varghese N."/>
        </authorList>
    </citation>
    <scope>NUCLEOTIDE SEQUENCE [LARGE SCALE GENOMIC DNA]</scope>
    <source>
        <strain evidence="3">DSM 45899</strain>
    </source>
</reference>
<protein>
    <submittedName>
        <fullName evidence="2">Uncharacterized protein</fullName>
    </submittedName>
</protein>
<dbReference type="AlphaFoldDB" id="A0A0S4QF28"/>
<keyword evidence="3" id="KW-1185">Reference proteome</keyword>
<feature type="region of interest" description="Disordered" evidence="1">
    <location>
        <begin position="116"/>
        <end position="137"/>
    </location>
</feature>
<organism evidence="2 3">
    <name type="scientific">Parafrankia irregularis</name>
    <dbReference type="NCBI Taxonomy" id="795642"/>
    <lineage>
        <taxon>Bacteria</taxon>
        <taxon>Bacillati</taxon>
        <taxon>Actinomycetota</taxon>
        <taxon>Actinomycetes</taxon>
        <taxon>Frankiales</taxon>
        <taxon>Frankiaceae</taxon>
        <taxon>Parafrankia</taxon>
    </lineage>
</organism>
<dbReference type="Proteomes" id="UP000198802">
    <property type="component" value="Unassembled WGS sequence"/>
</dbReference>
<evidence type="ECO:0000256" key="1">
    <source>
        <dbReference type="SAM" id="MobiDB-lite"/>
    </source>
</evidence>
<evidence type="ECO:0000313" key="3">
    <source>
        <dbReference type="Proteomes" id="UP000198802"/>
    </source>
</evidence>
<dbReference type="RefSeq" id="WP_131799396.1">
    <property type="nucleotide sequence ID" value="NZ_FAOZ01000002.1"/>
</dbReference>
<accession>A0A0S4QF28</accession>
<dbReference type="EMBL" id="FAOZ01000002">
    <property type="protein sequence ID" value="CUU54129.1"/>
    <property type="molecule type" value="Genomic_DNA"/>
</dbReference>
<proteinExistence type="predicted"/>
<name>A0A0S4QF28_9ACTN</name>